<dbReference type="FunFam" id="2.30.29.170:FF:000001">
    <property type="entry name" value="EF-hand domain containing 1"/>
    <property type="match status" value="1"/>
</dbReference>
<dbReference type="InterPro" id="IPR006602">
    <property type="entry name" value="DM10_dom"/>
</dbReference>
<dbReference type="PANTHER" id="PTHR12086:SF9">
    <property type="entry name" value="EF-HAND DOMAIN-CONTAINING PROTEIN 1"/>
    <property type="match status" value="1"/>
</dbReference>
<keyword evidence="6" id="KW-0966">Cell projection</keyword>
<organism evidence="9 10">
    <name type="scientific">[Myrmecia] bisecta</name>
    <dbReference type="NCBI Taxonomy" id="41462"/>
    <lineage>
        <taxon>Eukaryota</taxon>
        <taxon>Viridiplantae</taxon>
        <taxon>Chlorophyta</taxon>
        <taxon>core chlorophytes</taxon>
        <taxon>Trebouxiophyceae</taxon>
        <taxon>Trebouxiales</taxon>
        <taxon>Trebouxiaceae</taxon>
        <taxon>Myrmecia</taxon>
    </lineage>
</organism>
<evidence type="ECO:0000256" key="1">
    <source>
        <dbReference type="ARBA" id="ARBA00004138"/>
    </source>
</evidence>
<keyword evidence="5" id="KW-0206">Cytoskeleton</keyword>
<evidence type="ECO:0000256" key="3">
    <source>
        <dbReference type="ARBA" id="ARBA00022490"/>
    </source>
</evidence>
<dbReference type="Pfam" id="PF06565">
    <property type="entry name" value="DM10_dom"/>
    <property type="match status" value="3"/>
</dbReference>
<evidence type="ECO:0000256" key="7">
    <source>
        <dbReference type="SAM" id="MobiDB-lite"/>
    </source>
</evidence>
<dbReference type="InterPro" id="IPR040193">
    <property type="entry name" value="EFHC1/EFHC2/EFHB"/>
</dbReference>
<accession>A0AAW1PQ99</accession>
<evidence type="ECO:0000256" key="2">
    <source>
        <dbReference type="ARBA" id="ARBA00004245"/>
    </source>
</evidence>
<dbReference type="PROSITE" id="PS51336">
    <property type="entry name" value="DM10"/>
    <property type="match status" value="3"/>
</dbReference>
<proteinExistence type="predicted"/>
<dbReference type="GO" id="GO:0005930">
    <property type="term" value="C:axoneme"/>
    <property type="evidence" value="ECO:0007669"/>
    <property type="project" value="TreeGrafter"/>
</dbReference>
<evidence type="ECO:0000256" key="6">
    <source>
        <dbReference type="ARBA" id="ARBA00023273"/>
    </source>
</evidence>
<dbReference type="FunFam" id="2.30.29.170:FF:000004">
    <property type="entry name" value="EF-hand domain containing 2"/>
    <property type="match status" value="1"/>
</dbReference>
<keyword evidence="10" id="KW-1185">Reference proteome</keyword>
<reference evidence="9 10" key="1">
    <citation type="journal article" date="2024" name="Nat. Commun.">
        <title>Phylogenomics reveals the evolutionary origins of lichenization in chlorophyte algae.</title>
        <authorList>
            <person name="Puginier C."/>
            <person name="Libourel C."/>
            <person name="Otte J."/>
            <person name="Skaloud P."/>
            <person name="Haon M."/>
            <person name="Grisel S."/>
            <person name="Petersen M."/>
            <person name="Berrin J.G."/>
            <person name="Delaux P.M."/>
            <person name="Dal Grande F."/>
            <person name="Keller J."/>
        </authorList>
    </citation>
    <scope>NUCLEOTIDE SEQUENCE [LARGE SCALE GENOMIC DNA]</scope>
    <source>
        <strain evidence="9 10">SAG 2043</strain>
    </source>
</reference>
<dbReference type="FunFam" id="2.30.29.170:FF:000002">
    <property type="entry name" value="EF-hand domain (C-terminal) containing 1"/>
    <property type="match status" value="1"/>
</dbReference>
<evidence type="ECO:0000256" key="5">
    <source>
        <dbReference type="ARBA" id="ARBA00023212"/>
    </source>
</evidence>
<gene>
    <name evidence="9" type="ORF">WJX72_008124</name>
</gene>
<dbReference type="GO" id="GO:0072686">
    <property type="term" value="C:mitotic spindle"/>
    <property type="evidence" value="ECO:0007669"/>
    <property type="project" value="TreeGrafter"/>
</dbReference>
<dbReference type="SMART" id="SM00676">
    <property type="entry name" value="DM10"/>
    <property type="match status" value="3"/>
</dbReference>
<feature type="domain" description="DM10" evidence="8">
    <location>
        <begin position="434"/>
        <end position="539"/>
    </location>
</feature>
<dbReference type="AlphaFoldDB" id="A0AAW1PQ99"/>
<dbReference type="Proteomes" id="UP001489004">
    <property type="component" value="Unassembled WGS sequence"/>
</dbReference>
<dbReference type="GO" id="GO:0043014">
    <property type="term" value="F:alpha-tubulin binding"/>
    <property type="evidence" value="ECO:0007669"/>
    <property type="project" value="TreeGrafter"/>
</dbReference>
<dbReference type="GO" id="GO:0060285">
    <property type="term" value="P:cilium-dependent cell motility"/>
    <property type="evidence" value="ECO:0007669"/>
    <property type="project" value="TreeGrafter"/>
</dbReference>
<keyword evidence="4" id="KW-0677">Repeat</keyword>
<dbReference type="GO" id="GO:0007052">
    <property type="term" value="P:mitotic spindle organization"/>
    <property type="evidence" value="ECO:0007669"/>
    <property type="project" value="TreeGrafter"/>
</dbReference>
<feature type="domain" description="DM10" evidence="8">
    <location>
        <begin position="99"/>
        <end position="203"/>
    </location>
</feature>
<keyword evidence="3" id="KW-0963">Cytoplasm</keyword>
<evidence type="ECO:0000313" key="10">
    <source>
        <dbReference type="Proteomes" id="UP001489004"/>
    </source>
</evidence>
<feature type="domain" description="DM10" evidence="8">
    <location>
        <begin position="264"/>
        <end position="375"/>
    </location>
</feature>
<evidence type="ECO:0000259" key="8">
    <source>
        <dbReference type="PROSITE" id="PS51336"/>
    </source>
</evidence>
<protein>
    <recommendedName>
        <fullName evidence="8">DM10 domain-containing protein</fullName>
    </recommendedName>
</protein>
<sequence>MVGMDTRAQGGVAPPLVAIPKLPGYAVNAPASLGDKAFNRKQTLNYQKGYAMDEPVMCVDPLADGVNNKQLIKTISPSAAAGTAYSPLNTTYPKWVEFDRKVLRWYGYFKEAVTESATENYRVRKIVVCYYLEDDTISVTEPKQDNSGLPQGVFIRRHRIEKPGGGYFGIPDFVVGQSVTMYGRVFQIVDADSHTRSYLAGQGSDVSGAEAYPNDPFETKKLSMTHGHGSPKAGQPVESLSKFFEATMGKVSGNEKLKQFMVHSRKVLRFYCVWDDRRAMYGDRRPYRLHYFLEDDSVEILEVHEGNSGRDPFPVFLKRGPLPKDHMTTKAGSAAKSACFGPSDFRIGSYIHIYGRDFFIHDCDDFTRQWYQENMGCTDAEMGQIPISEPIPPVPRPALPPYNGFGSHEDSAQSCINLVPKPPKRDFYKLMNKDKIILRFGCRFVETDTHKLSTADRERKFVLSYFLADDTLSVFEPPQRNTGITGGKYLERRKVFKASSSDTYIEKDLYVGAVLPIHHRTFELEEADEYTYQYMENNRHIYMMADWESALKAVRAQIHGRQEELKTALIASDPQGLGELTIEQFSGALAQAGVQLTKHQAISIHRRMPKGQSEAAMLISAFWQALVG</sequence>
<comment type="subcellular location">
    <subcellularLocation>
        <location evidence="1">Cell projection</location>
        <location evidence="1">Cilium</location>
    </subcellularLocation>
    <subcellularLocation>
        <location evidence="2">Cytoplasm</location>
        <location evidence="2">Cytoskeleton</location>
    </subcellularLocation>
</comment>
<dbReference type="EMBL" id="JALJOR010000010">
    <property type="protein sequence ID" value="KAK9810289.1"/>
    <property type="molecule type" value="Genomic_DNA"/>
</dbReference>
<evidence type="ECO:0000313" key="9">
    <source>
        <dbReference type="EMBL" id="KAK9810289.1"/>
    </source>
</evidence>
<dbReference type="PANTHER" id="PTHR12086">
    <property type="entry name" value="EF-HAND DOMAIN C-TERMINAL CONTAINING PROTEIN"/>
    <property type="match status" value="1"/>
</dbReference>
<comment type="caution">
    <text evidence="9">The sequence shown here is derived from an EMBL/GenBank/DDBJ whole genome shotgun (WGS) entry which is preliminary data.</text>
</comment>
<dbReference type="Gene3D" id="2.30.29.170">
    <property type="match status" value="3"/>
</dbReference>
<dbReference type="GO" id="GO:0000281">
    <property type="term" value="P:mitotic cytokinesis"/>
    <property type="evidence" value="ECO:0007669"/>
    <property type="project" value="TreeGrafter"/>
</dbReference>
<name>A0AAW1PQ99_9CHLO</name>
<feature type="region of interest" description="Disordered" evidence="7">
    <location>
        <begin position="217"/>
        <end position="236"/>
    </location>
</feature>
<evidence type="ECO:0000256" key="4">
    <source>
        <dbReference type="ARBA" id="ARBA00022737"/>
    </source>
</evidence>